<dbReference type="Gene3D" id="2.30.29.30">
    <property type="entry name" value="Pleckstrin-homology domain (PH domain)/Phosphotyrosine-binding domain (PTB)"/>
    <property type="match status" value="1"/>
</dbReference>
<accession>A0ABV0S8F1</accession>
<sequence>MTITDPFRHPGGDLLIFIWVRGPKSVLIGCFSLTQSGLSFRFVGSVGSIIVKCKDLRVIQLDIPGMEECLNIASSIETDEWRLSKVNKDFTVCPSYPPLVAVPKNIDDDTLKKVAAFRHGGRFPVLSYYHKKNGMVMMRAGQPLTGTNGRRCKEDEKLINATLRPGKRGYIIDTRTINVAQQAKARGGGFESEGNYPQWRRIHKAIDR</sequence>
<dbReference type="EMBL" id="JAHRIN010072192">
    <property type="protein sequence ID" value="MEQ2216789.1"/>
    <property type="molecule type" value="Genomic_DNA"/>
</dbReference>
<dbReference type="InterPro" id="IPR030564">
    <property type="entry name" value="Myotubularin"/>
</dbReference>
<comment type="caution">
    <text evidence="3">The sequence shown here is derived from an EMBL/GenBank/DDBJ whole genome shotgun (WGS) entry which is preliminary data.</text>
</comment>
<evidence type="ECO:0000313" key="3">
    <source>
        <dbReference type="EMBL" id="MEQ2216789.1"/>
    </source>
</evidence>
<dbReference type="Proteomes" id="UP001434883">
    <property type="component" value="Unassembled WGS sequence"/>
</dbReference>
<gene>
    <name evidence="3" type="primary">MTMR9_2</name>
    <name evidence="3" type="ORF">XENOCAPTIV_022337</name>
</gene>
<dbReference type="SUPFAM" id="SSF52799">
    <property type="entry name" value="(Phosphotyrosine protein) phosphatases II"/>
    <property type="match status" value="1"/>
</dbReference>
<dbReference type="PANTHER" id="PTHR10807:SF56">
    <property type="entry name" value="MYOTUBULARIN-RELATED PROTEIN 9"/>
    <property type="match status" value="1"/>
</dbReference>
<proteinExistence type="inferred from homology"/>
<organism evidence="3 4">
    <name type="scientific">Xenoophorus captivus</name>
    <dbReference type="NCBI Taxonomy" id="1517983"/>
    <lineage>
        <taxon>Eukaryota</taxon>
        <taxon>Metazoa</taxon>
        <taxon>Chordata</taxon>
        <taxon>Craniata</taxon>
        <taxon>Vertebrata</taxon>
        <taxon>Euteleostomi</taxon>
        <taxon>Actinopterygii</taxon>
        <taxon>Neopterygii</taxon>
        <taxon>Teleostei</taxon>
        <taxon>Neoteleostei</taxon>
        <taxon>Acanthomorphata</taxon>
        <taxon>Ovalentaria</taxon>
        <taxon>Atherinomorphae</taxon>
        <taxon>Cyprinodontiformes</taxon>
        <taxon>Goodeidae</taxon>
        <taxon>Xenoophorus</taxon>
    </lineage>
</organism>
<dbReference type="InterPro" id="IPR011993">
    <property type="entry name" value="PH-like_dom_sf"/>
</dbReference>
<protein>
    <submittedName>
        <fullName evidence="3">Myotubularin- protein 9</fullName>
    </submittedName>
</protein>
<reference evidence="3 4" key="1">
    <citation type="submission" date="2021-06" db="EMBL/GenBank/DDBJ databases">
        <authorList>
            <person name="Palmer J.M."/>
        </authorList>
    </citation>
    <scope>NUCLEOTIDE SEQUENCE [LARGE SCALE GENOMIC DNA]</scope>
    <source>
        <strain evidence="3 4">XC_2019</strain>
        <tissue evidence="3">Muscle</tissue>
    </source>
</reference>
<dbReference type="PROSITE" id="PS51339">
    <property type="entry name" value="PPASE_MYOTUBULARIN"/>
    <property type="match status" value="1"/>
</dbReference>
<evidence type="ECO:0000313" key="4">
    <source>
        <dbReference type="Proteomes" id="UP001434883"/>
    </source>
</evidence>
<dbReference type="PANTHER" id="PTHR10807">
    <property type="entry name" value="MYOTUBULARIN-RELATED"/>
    <property type="match status" value="1"/>
</dbReference>
<dbReference type="Pfam" id="PF06602">
    <property type="entry name" value="Myotub-related"/>
    <property type="match status" value="1"/>
</dbReference>
<evidence type="ECO:0000259" key="2">
    <source>
        <dbReference type="PROSITE" id="PS51339"/>
    </source>
</evidence>
<feature type="domain" description="Myotubularin phosphatase" evidence="2">
    <location>
        <begin position="76"/>
        <end position="208"/>
    </location>
</feature>
<dbReference type="InterPro" id="IPR010569">
    <property type="entry name" value="Myotubularin-like_Pase_dom"/>
</dbReference>
<dbReference type="InterPro" id="IPR029021">
    <property type="entry name" value="Prot-tyrosine_phosphatase-like"/>
</dbReference>
<keyword evidence="4" id="KW-1185">Reference proteome</keyword>
<comment type="similarity">
    <text evidence="1">Belongs to the protein-tyrosine phosphatase family. Non-receptor class myotubularin subfamily.</text>
</comment>
<evidence type="ECO:0000256" key="1">
    <source>
        <dbReference type="ARBA" id="ARBA00007471"/>
    </source>
</evidence>
<name>A0ABV0S8F1_9TELE</name>